<dbReference type="PANTHER" id="PTHR33116">
    <property type="entry name" value="REVERSE TRANSCRIPTASE ZINC-BINDING DOMAIN-CONTAINING PROTEIN-RELATED-RELATED"/>
    <property type="match status" value="1"/>
</dbReference>
<organism evidence="1">
    <name type="scientific">Sesamum latifolium</name>
    <dbReference type="NCBI Taxonomy" id="2727402"/>
    <lineage>
        <taxon>Eukaryota</taxon>
        <taxon>Viridiplantae</taxon>
        <taxon>Streptophyta</taxon>
        <taxon>Embryophyta</taxon>
        <taxon>Tracheophyta</taxon>
        <taxon>Spermatophyta</taxon>
        <taxon>Magnoliopsida</taxon>
        <taxon>eudicotyledons</taxon>
        <taxon>Gunneridae</taxon>
        <taxon>Pentapetalae</taxon>
        <taxon>asterids</taxon>
        <taxon>lamiids</taxon>
        <taxon>Lamiales</taxon>
        <taxon>Pedaliaceae</taxon>
        <taxon>Sesamum</taxon>
    </lineage>
</organism>
<reference evidence="1" key="2">
    <citation type="journal article" date="2024" name="Plant">
        <title>Genomic evolution and insights into agronomic trait innovations of Sesamum species.</title>
        <authorList>
            <person name="Miao H."/>
            <person name="Wang L."/>
            <person name="Qu L."/>
            <person name="Liu H."/>
            <person name="Sun Y."/>
            <person name="Le M."/>
            <person name="Wang Q."/>
            <person name="Wei S."/>
            <person name="Zheng Y."/>
            <person name="Lin W."/>
            <person name="Duan Y."/>
            <person name="Cao H."/>
            <person name="Xiong S."/>
            <person name="Wang X."/>
            <person name="Wei L."/>
            <person name="Li C."/>
            <person name="Ma Q."/>
            <person name="Ju M."/>
            <person name="Zhao R."/>
            <person name="Li G."/>
            <person name="Mu C."/>
            <person name="Tian Q."/>
            <person name="Mei H."/>
            <person name="Zhang T."/>
            <person name="Gao T."/>
            <person name="Zhang H."/>
        </authorList>
    </citation>
    <scope>NUCLEOTIDE SEQUENCE</scope>
    <source>
        <strain evidence="1">KEN1</strain>
    </source>
</reference>
<reference evidence="1" key="1">
    <citation type="submission" date="2020-06" db="EMBL/GenBank/DDBJ databases">
        <authorList>
            <person name="Li T."/>
            <person name="Hu X."/>
            <person name="Zhang T."/>
            <person name="Song X."/>
            <person name="Zhang H."/>
            <person name="Dai N."/>
            <person name="Sheng W."/>
            <person name="Hou X."/>
            <person name="Wei L."/>
        </authorList>
    </citation>
    <scope>NUCLEOTIDE SEQUENCE</scope>
    <source>
        <strain evidence="1">KEN1</strain>
        <tissue evidence="1">Leaf</tissue>
    </source>
</reference>
<dbReference type="AlphaFoldDB" id="A0AAW2YAZ2"/>
<comment type="caution">
    <text evidence="1">The sequence shown here is derived from an EMBL/GenBank/DDBJ whole genome shotgun (WGS) entry which is preliminary data.</text>
</comment>
<protein>
    <recommendedName>
        <fullName evidence="2">Reverse transcriptase</fullName>
    </recommendedName>
</protein>
<dbReference type="PANTHER" id="PTHR33116:SF86">
    <property type="entry name" value="REVERSE TRANSCRIPTASE DOMAIN-CONTAINING PROTEIN"/>
    <property type="match status" value="1"/>
</dbReference>
<dbReference type="EMBL" id="JACGWN010000001">
    <property type="protein sequence ID" value="KAL0462607.1"/>
    <property type="molecule type" value="Genomic_DNA"/>
</dbReference>
<gene>
    <name evidence="1" type="ORF">Slati_0148300</name>
</gene>
<evidence type="ECO:0008006" key="2">
    <source>
        <dbReference type="Google" id="ProtNLM"/>
    </source>
</evidence>
<proteinExistence type="predicted"/>
<name>A0AAW2YAZ2_9LAMI</name>
<evidence type="ECO:0000313" key="1">
    <source>
        <dbReference type="EMBL" id="KAL0462607.1"/>
    </source>
</evidence>
<sequence length="93" mass="11021">MFAMLKNHMWGKMQNWRVKRLSQAGQTVLIKAVTQAIPTYIMGCFLLPEELLSNLESMLENFFWQRSKKQSIHWLNWKKLCMNNKLAGWVFGT</sequence>
<accession>A0AAW2YAZ2</accession>